<evidence type="ECO:0000313" key="6">
    <source>
        <dbReference type="EMBL" id="KAI7837116.1"/>
    </source>
</evidence>
<dbReference type="Gene3D" id="1.25.10.10">
    <property type="entry name" value="Leucine-rich Repeat Variant"/>
    <property type="match status" value="1"/>
</dbReference>
<dbReference type="Pfam" id="PF08623">
    <property type="entry name" value="TIP120"/>
    <property type="match status" value="1"/>
</dbReference>
<evidence type="ECO:0000256" key="4">
    <source>
        <dbReference type="SAM" id="MobiDB-lite"/>
    </source>
</evidence>
<feature type="compositionally biased region" description="Low complexity" evidence="4">
    <location>
        <begin position="654"/>
        <end position="666"/>
    </location>
</feature>
<dbReference type="Pfam" id="PF25782">
    <property type="entry name" value="TPR_CAND1"/>
    <property type="match status" value="1"/>
</dbReference>
<dbReference type="Proteomes" id="UP001205105">
    <property type="component" value="Unassembled WGS sequence"/>
</dbReference>
<dbReference type="InterPro" id="IPR039852">
    <property type="entry name" value="CAND1/CAND2"/>
</dbReference>
<feature type="compositionally biased region" description="Basic residues" evidence="4">
    <location>
        <begin position="640"/>
        <end position="650"/>
    </location>
</feature>
<name>A0AAD5DHS2_9CHLO</name>
<reference evidence="6" key="1">
    <citation type="submission" date="2020-11" db="EMBL/GenBank/DDBJ databases">
        <title>Chlorella ohadii genome sequencing and assembly.</title>
        <authorList>
            <person name="Murik O."/>
            <person name="Treves H."/>
            <person name="Kedem I."/>
            <person name="Shotland Y."/>
            <person name="Kaplan A."/>
        </authorList>
    </citation>
    <scope>NUCLEOTIDE SEQUENCE</scope>
    <source>
        <strain evidence="6">1</strain>
    </source>
</reference>
<comment type="similarity">
    <text evidence="1">Belongs to the CAND family.</text>
</comment>
<feature type="region of interest" description="Disordered" evidence="4">
    <location>
        <begin position="348"/>
        <end position="376"/>
    </location>
</feature>
<comment type="caution">
    <text evidence="6">The sequence shown here is derived from an EMBL/GenBank/DDBJ whole genome shotgun (WGS) entry which is preliminary data.</text>
</comment>
<evidence type="ECO:0000256" key="1">
    <source>
        <dbReference type="ARBA" id="ARBA00007657"/>
    </source>
</evidence>
<feature type="region of interest" description="Disordered" evidence="4">
    <location>
        <begin position="638"/>
        <end position="666"/>
    </location>
</feature>
<dbReference type="InterPro" id="IPR016024">
    <property type="entry name" value="ARM-type_fold"/>
</dbReference>
<protein>
    <recommendedName>
        <fullName evidence="5">TATA-binding protein interacting (TIP20) domain-containing protein</fullName>
    </recommendedName>
</protein>
<gene>
    <name evidence="6" type="ORF">COHA_009035</name>
</gene>
<dbReference type="GO" id="GO:0010265">
    <property type="term" value="P:SCF complex assembly"/>
    <property type="evidence" value="ECO:0007669"/>
    <property type="project" value="InterPro"/>
</dbReference>
<evidence type="ECO:0000259" key="5">
    <source>
        <dbReference type="Pfam" id="PF08623"/>
    </source>
</evidence>
<accession>A0AAD5DHS2</accession>
<keyword evidence="3" id="KW-0833">Ubl conjugation pathway</keyword>
<keyword evidence="2" id="KW-0677">Repeat</keyword>
<evidence type="ECO:0000256" key="3">
    <source>
        <dbReference type="ARBA" id="ARBA00022786"/>
    </source>
</evidence>
<sequence>MASVTLSLILEKARRHSPITSSDLACSCPACACKRPCAPARHALSCPQIASRDKDFRYMATSDLANELAKETFRFDNPTAEKQVSDVVLNQLEDASGDISGLAVKCLGYLVNRNQPEQLQAVVAQLCDKLTDGSKEQLRDVASLGLKTVVAELSPKKASTLVTTATPKLIVGLKSQHSDVVAASLDILAELTARYGSLLPDPEGLKKALLPELDESRAGVRKRAIQCLASLAAALQPESLDDLCDTVFTRLEGKGLKPDTARTYIQAVGGISKSVGYRFGKHLGRAVPLAIRYLRGAAEGDEELREYCLQALESFVQRSPQDARAQLGEILPTCLEFLRFDPNYADDEMDEEEEAEDMDAEEEEDASEEDWSDDEDVSWKVRRAAAKAVSAVITHFPDLLGEIYPQVAPVLVQRFREREETVKADVFQAYVDLLRQVGLAARRSDGDAPGLLRADIPAVIRAVGVFRVLLELVAVAPDAVGSHVAELLPGIQAALQDSSSTGSNSKVQALQFLNSAMASNNPATFQPCAERLSKSVYAAVGERYYMVAAEALRVCEQLVRVIRPDVGAHIPEAMQGLVRPLYDVVMARLSAQDQDQEVKECAISCMAAAVAALGDALGADVAQVGALAEEFAELPPRAAGRAKKRAKTEHKKSPPAAKAAQPAAAAAGDGPEVLRVLLDRLKNEVTRLAAVKALATIARSPLNIDLSSVLAPALAELTTFLRKANRQLRQAALTALEAVVRKDGSRVEPAVLQSALEEAATLVNEGDLLVTALSLGFATTALREQPACADVVVDKARQRRRGGVLPQALALVKSPLLQGAALEALQAFFQALVGSGARSTSAESLLEQLRAAGTEAEASRSAQHAAAQCYAVLSATAGQSDVNATVQRLINVLQDPKQDDNTKRFALLCVGELGRRADVTAFPALPDVLTSALNQELIAESASMALGGVAAGNLGAYLPLLLQHVHAQANSPKQLYQLLKALNEVITTIAHGATAAGSAGAMSATQQADVLQLLLGAAGETEEECRAVVAECLGSLALLNGQLVLPALSSNLSSPSGEARTTVVSAVRHTLVDAQHPVDQLLPAALPEFLARIGDEDRHVRRAAVQVLSTAAHNKPGLVVEHLPAALPLLYQQTIVNKDLIRTVDLGPFKHQIDDGLELRKAAYECMDELLDRCYDRVDAAAFIQHLESGLRDHYDVKTLCHPILSKLAAMAPGQVTSSLDRLVEPLQATLQAKVKADAVKQEIDRNEDMLRSCLRAVDALAKMPNAQQVAPFKQFLDSVVMGPLLKDKYIAIREERRELESSTSDAMEA</sequence>
<evidence type="ECO:0000313" key="7">
    <source>
        <dbReference type="Proteomes" id="UP001205105"/>
    </source>
</evidence>
<keyword evidence="7" id="KW-1185">Reference proteome</keyword>
<proteinExistence type="inferred from homology"/>
<feature type="domain" description="TATA-binding protein interacting (TIP20)" evidence="5">
    <location>
        <begin position="1118"/>
        <end position="1280"/>
    </location>
</feature>
<dbReference type="EMBL" id="JADXDR010000163">
    <property type="protein sequence ID" value="KAI7837116.1"/>
    <property type="molecule type" value="Genomic_DNA"/>
</dbReference>
<dbReference type="PANTHER" id="PTHR12696">
    <property type="entry name" value="TIP120"/>
    <property type="match status" value="1"/>
</dbReference>
<evidence type="ECO:0000256" key="2">
    <source>
        <dbReference type="ARBA" id="ARBA00022737"/>
    </source>
</evidence>
<dbReference type="SUPFAM" id="SSF48371">
    <property type="entry name" value="ARM repeat"/>
    <property type="match status" value="1"/>
</dbReference>
<organism evidence="6 7">
    <name type="scientific">Chlorella ohadii</name>
    <dbReference type="NCBI Taxonomy" id="2649997"/>
    <lineage>
        <taxon>Eukaryota</taxon>
        <taxon>Viridiplantae</taxon>
        <taxon>Chlorophyta</taxon>
        <taxon>core chlorophytes</taxon>
        <taxon>Trebouxiophyceae</taxon>
        <taxon>Chlorellales</taxon>
        <taxon>Chlorellaceae</taxon>
        <taxon>Chlorella clade</taxon>
        <taxon>Chlorella</taxon>
    </lineage>
</organism>
<dbReference type="InterPro" id="IPR013932">
    <property type="entry name" value="TATA-bd_TIP120"/>
</dbReference>
<dbReference type="InterPro" id="IPR011989">
    <property type="entry name" value="ARM-like"/>
</dbReference>